<keyword evidence="1" id="KW-0812">Transmembrane</keyword>
<gene>
    <name evidence="2" type="ORF">SM436_34990</name>
</gene>
<reference evidence="2 3" key="1">
    <citation type="submission" date="2023-11" db="EMBL/GenBank/DDBJ databases">
        <title>Actinomadura monticuli sp. nov., isolated from volcanic ash.</title>
        <authorList>
            <person name="Lee S.D."/>
            <person name="Yang H."/>
            <person name="Kim I.S."/>
        </authorList>
    </citation>
    <scope>NUCLEOTIDE SEQUENCE [LARGE SCALE GENOMIC DNA]</scope>
    <source>
        <strain evidence="2 3">DSM 45346</strain>
    </source>
</reference>
<sequence>MTGNEPAIDLSKEPVRARTGPAWIVVPARVIALIVVLPVRLVHDLFVLIGRGLRRAWDAVTRGTGRLARFIGRMLRGVGSAFYRWVLAPIGRLAAAIGRGIGALLDVLLVRPLRWLVVVVILGFLTMIGRWLGRMLEFVLLRPLRALGRGLLWLLSVTGRGSALLFQGIGLVIGVLVVMPAVLLWRYVLRPPLLGLAWLGRGALAVLGALGSVLAAGLRALADGLVWSWRLLGRGLGWLGRVLFVLPAQALWCYVLAPVVAGATGTWRLASRLLRWLWRTLVVIPVRVTIVAPARWVRTSVLRPIGHGIGTAWRVSVREPARAVSMTMRQASRDVRLTLRRTFRGN</sequence>
<evidence type="ECO:0000313" key="3">
    <source>
        <dbReference type="Proteomes" id="UP001569904"/>
    </source>
</evidence>
<keyword evidence="3" id="KW-1185">Reference proteome</keyword>
<dbReference type="RefSeq" id="WP_371945942.1">
    <property type="nucleotide sequence ID" value="NZ_JAXCEH010000037.1"/>
</dbReference>
<organism evidence="2 3">
    <name type="scientific">Actinomadura chokoriensis</name>
    <dbReference type="NCBI Taxonomy" id="454156"/>
    <lineage>
        <taxon>Bacteria</taxon>
        <taxon>Bacillati</taxon>
        <taxon>Actinomycetota</taxon>
        <taxon>Actinomycetes</taxon>
        <taxon>Streptosporangiales</taxon>
        <taxon>Thermomonosporaceae</taxon>
        <taxon>Actinomadura</taxon>
    </lineage>
</organism>
<dbReference type="Proteomes" id="UP001569904">
    <property type="component" value="Unassembled WGS sequence"/>
</dbReference>
<accession>A0ABV4R7M8</accession>
<keyword evidence="1" id="KW-1133">Transmembrane helix</keyword>
<feature type="transmembrane region" description="Helical" evidence="1">
    <location>
        <begin position="113"/>
        <end position="132"/>
    </location>
</feature>
<evidence type="ECO:0008006" key="4">
    <source>
        <dbReference type="Google" id="ProtNLM"/>
    </source>
</evidence>
<feature type="transmembrane region" description="Helical" evidence="1">
    <location>
        <begin position="198"/>
        <end position="221"/>
    </location>
</feature>
<comment type="caution">
    <text evidence="2">The sequence shown here is derived from an EMBL/GenBank/DDBJ whole genome shotgun (WGS) entry which is preliminary data.</text>
</comment>
<feature type="transmembrane region" description="Helical" evidence="1">
    <location>
        <begin position="152"/>
        <end position="178"/>
    </location>
</feature>
<feature type="transmembrane region" description="Helical" evidence="1">
    <location>
        <begin position="20"/>
        <end position="42"/>
    </location>
</feature>
<feature type="transmembrane region" description="Helical" evidence="1">
    <location>
        <begin position="242"/>
        <end position="264"/>
    </location>
</feature>
<name>A0ABV4R7M8_9ACTN</name>
<feature type="transmembrane region" description="Helical" evidence="1">
    <location>
        <begin position="82"/>
        <end position="101"/>
    </location>
</feature>
<keyword evidence="1" id="KW-0472">Membrane</keyword>
<evidence type="ECO:0000313" key="2">
    <source>
        <dbReference type="EMBL" id="MFA1558926.1"/>
    </source>
</evidence>
<proteinExistence type="predicted"/>
<dbReference type="EMBL" id="JAXCEH010000037">
    <property type="protein sequence ID" value="MFA1558926.1"/>
    <property type="molecule type" value="Genomic_DNA"/>
</dbReference>
<evidence type="ECO:0000256" key="1">
    <source>
        <dbReference type="SAM" id="Phobius"/>
    </source>
</evidence>
<protein>
    <recommendedName>
        <fullName evidence="4">Integral membrane protein</fullName>
    </recommendedName>
</protein>